<dbReference type="Proteomes" id="UP001159363">
    <property type="component" value="Chromosome 13"/>
</dbReference>
<evidence type="ECO:0000313" key="2">
    <source>
        <dbReference type="Proteomes" id="UP001159363"/>
    </source>
</evidence>
<comment type="caution">
    <text evidence="1">The sequence shown here is derived from an EMBL/GenBank/DDBJ whole genome shotgun (WGS) entry which is preliminary data.</text>
</comment>
<evidence type="ECO:0000313" key="1">
    <source>
        <dbReference type="EMBL" id="KAJ8869387.1"/>
    </source>
</evidence>
<organism evidence="1 2">
    <name type="scientific">Dryococelus australis</name>
    <dbReference type="NCBI Taxonomy" id="614101"/>
    <lineage>
        <taxon>Eukaryota</taxon>
        <taxon>Metazoa</taxon>
        <taxon>Ecdysozoa</taxon>
        <taxon>Arthropoda</taxon>
        <taxon>Hexapoda</taxon>
        <taxon>Insecta</taxon>
        <taxon>Pterygota</taxon>
        <taxon>Neoptera</taxon>
        <taxon>Polyneoptera</taxon>
        <taxon>Phasmatodea</taxon>
        <taxon>Verophasmatodea</taxon>
        <taxon>Anareolatae</taxon>
        <taxon>Phasmatidae</taxon>
        <taxon>Eurycanthinae</taxon>
        <taxon>Dryococelus</taxon>
    </lineage>
</organism>
<proteinExistence type="predicted"/>
<sequence length="208" mass="23479">MSGRSTVLEYLIQDVLSLVQRRGELGDVSWGVEVDYLGSREESMSVRDLGRECTSPPRPVDVRRGSYWVDEVATAVLKLSRMLLEPVLDYVHTEHRGTVVPQNIAFTYRYLMVNCLRKHKSTKRHFTCLFSRIGGRGVLAVSLLASHQGEPGSIPGWITPDFYKWELCQTMLLVDGFSRGSPVSSGLAFQLRSILTSLHSHRLSRPRC</sequence>
<accession>A0ABQ9GB37</accession>
<protein>
    <submittedName>
        <fullName evidence="1">Uncharacterized protein</fullName>
    </submittedName>
</protein>
<dbReference type="EMBL" id="JARBHB010000014">
    <property type="protein sequence ID" value="KAJ8869387.1"/>
    <property type="molecule type" value="Genomic_DNA"/>
</dbReference>
<reference evidence="1 2" key="1">
    <citation type="submission" date="2023-02" db="EMBL/GenBank/DDBJ databases">
        <title>LHISI_Scaffold_Assembly.</title>
        <authorList>
            <person name="Stuart O.P."/>
            <person name="Cleave R."/>
            <person name="Magrath M.J.L."/>
            <person name="Mikheyev A.S."/>
        </authorList>
    </citation>
    <scope>NUCLEOTIDE SEQUENCE [LARGE SCALE GENOMIC DNA]</scope>
    <source>
        <strain evidence="1">Daus_M_001</strain>
        <tissue evidence="1">Leg muscle</tissue>
    </source>
</reference>
<name>A0ABQ9GB37_9NEOP</name>
<gene>
    <name evidence="1" type="ORF">PR048_030963</name>
</gene>
<keyword evidence="2" id="KW-1185">Reference proteome</keyword>